<proteinExistence type="predicted"/>
<dbReference type="CDD" id="cd00211">
    <property type="entry name" value="PTS_IIA_fru"/>
    <property type="match status" value="1"/>
</dbReference>
<dbReference type="PANTHER" id="PTHR47738:SF3">
    <property type="entry name" value="PHOSPHOTRANSFERASE SYSTEM MANNITOL_FRUCTOSE-SPECIFIC IIA DOMAIN CONTAINING PROTEIN"/>
    <property type="match status" value="1"/>
</dbReference>
<accession>A0A848CA78</accession>
<evidence type="ECO:0000259" key="1">
    <source>
        <dbReference type="PROSITE" id="PS51094"/>
    </source>
</evidence>
<protein>
    <submittedName>
        <fullName evidence="2">PTS sugar transporter subunit IIA</fullName>
    </submittedName>
</protein>
<dbReference type="SUPFAM" id="SSF55804">
    <property type="entry name" value="Phoshotransferase/anion transport protein"/>
    <property type="match status" value="1"/>
</dbReference>
<dbReference type="PANTHER" id="PTHR47738">
    <property type="entry name" value="PTS SYSTEM FRUCTOSE-LIKE EIIA COMPONENT-RELATED"/>
    <property type="match status" value="1"/>
</dbReference>
<reference evidence="2 3" key="1">
    <citation type="submission" date="2020-04" db="EMBL/GenBank/DDBJ databases">
        <authorList>
            <person name="Hitch T.C.A."/>
            <person name="Wylensek D."/>
            <person name="Clavel T."/>
        </authorList>
    </citation>
    <scope>NUCLEOTIDE SEQUENCE [LARGE SCALE GENOMIC DNA]</scope>
    <source>
        <strain evidence="2 3">WCA-389-WT-5H1</strain>
    </source>
</reference>
<dbReference type="InterPro" id="IPR016152">
    <property type="entry name" value="PTrfase/Anion_transptr"/>
</dbReference>
<organism evidence="2 3">
    <name type="scientific">Ligilactobacillus agilis</name>
    <dbReference type="NCBI Taxonomy" id="1601"/>
    <lineage>
        <taxon>Bacteria</taxon>
        <taxon>Bacillati</taxon>
        <taxon>Bacillota</taxon>
        <taxon>Bacilli</taxon>
        <taxon>Lactobacillales</taxon>
        <taxon>Lactobacillaceae</taxon>
        <taxon>Ligilactobacillus</taxon>
    </lineage>
</organism>
<feature type="domain" description="PTS EIIA type-2" evidence="1">
    <location>
        <begin position="9"/>
        <end position="156"/>
    </location>
</feature>
<dbReference type="InterPro" id="IPR051541">
    <property type="entry name" value="PTS_SugarTrans_NitroReg"/>
</dbReference>
<keyword evidence="2" id="KW-0813">Transport</keyword>
<dbReference type="Pfam" id="PF00359">
    <property type="entry name" value="PTS_EIIA_2"/>
    <property type="match status" value="1"/>
</dbReference>
<gene>
    <name evidence="2" type="ORF">HF863_00245</name>
</gene>
<name>A0A848CA78_9LACO</name>
<dbReference type="Proteomes" id="UP000563853">
    <property type="component" value="Unassembled WGS sequence"/>
</dbReference>
<dbReference type="Gene3D" id="3.40.930.10">
    <property type="entry name" value="Mannitol-specific EII, Chain A"/>
    <property type="match status" value="1"/>
</dbReference>
<dbReference type="InterPro" id="IPR002178">
    <property type="entry name" value="PTS_EIIA_type-2_dom"/>
</dbReference>
<comment type="caution">
    <text evidence="2">The sequence shown here is derived from an EMBL/GenBank/DDBJ whole genome shotgun (WGS) entry which is preliminary data.</text>
</comment>
<dbReference type="EMBL" id="JABAFP010000001">
    <property type="protein sequence ID" value="NME41216.1"/>
    <property type="molecule type" value="Genomic_DNA"/>
</dbReference>
<dbReference type="AlphaFoldDB" id="A0A848CA78"/>
<evidence type="ECO:0000313" key="2">
    <source>
        <dbReference type="EMBL" id="NME41216.1"/>
    </source>
</evidence>
<dbReference type="PROSITE" id="PS51094">
    <property type="entry name" value="PTS_EIIA_TYPE_2"/>
    <property type="match status" value="1"/>
</dbReference>
<keyword evidence="2" id="KW-0762">Sugar transport</keyword>
<sequence>MKDTMIDKKFFSDEVILLDEKAVDNFSAIKLVARNLKEKGIVNDSFEEAILKREKEYPTGLQLSDGVGVAIPHTDADKVNINQIGIVRLKEPVSFIQMGSDGQIVPVKMIFVLCLKEAHEQLDMLQNLMNVFNDSKTVSSLLNAKTAKEIINIICG</sequence>
<evidence type="ECO:0000313" key="3">
    <source>
        <dbReference type="Proteomes" id="UP000563853"/>
    </source>
</evidence>